<dbReference type="Bgee" id="WBGene00008485">
    <property type="expression patterns" value="Expressed in adult organism and 1 other cell type or tissue"/>
</dbReference>
<evidence type="ECO:0000313" key="15">
    <source>
        <dbReference type="WormBase" id="F01D4.1a"/>
    </source>
</evidence>
<dbReference type="AGR" id="WB:WBGene00008485"/>
<dbReference type="EMBL" id="BX284604">
    <property type="protein sequence ID" value="CAB02883.2"/>
    <property type="molecule type" value="Genomic_DNA"/>
</dbReference>
<dbReference type="InterPro" id="IPR050271">
    <property type="entry name" value="UDP-glycosyltransferase"/>
</dbReference>
<gene>
    <name evidence="13 15" type="primary">ugt-43</name>
    <name evidence="13" type="ORF">CELE_F01D4.1</name>
    <name evidence="15" type="ORF">F01D4.1</name>
</gene>
<accession>O17756</accession>
<dbReference type="PANTHER" id="PTHR48043:SF100">
    <property type="entry name" value="GLUCURONOSYLTRANSFERASE"/>
    <property type="match status" value="1"/>
</dbReference>
<evidence type="ECO:0000256" key="5">
    <source>
        <dbReference type="ARBA" id="ARBA00022679"/>
    </source>
</evidence>
<evidence type="ECO:0000313" key="13">
    <source>
        <dbReference type="EMBL" id="CAB02883.2"/>
    </source>
</evidence>
<keyword evidence="7 12" id="KW-0732">Signal</keyword>
<keyword evidence="9 11" id="KW-0472">Membrane</keyword>
<dbReference type="Gene3D" id="3.40.50.2000">
    <property type="entry name" value="Glycogen Phosphorylase B"/>
    <property type="match status" value="1"/>
</dbReference>
<dbReference type="PIR" id="T20456">
    <property type="entry name" value="T20456"/>
</dbReference>
<evidence type="ECO:0000256" key="3">
    <source>
        <dbReference type="ARBA" id="ARBA00012544"/>
    </source>
</evidence>
<dbReference type="GO" id="GO:0015020">
    <property type="term" value="F:glucuronosyltransferase activity"/>
    <property type="evidence" value="ECO:0007669"/>
    <property type="project" value="UniProtKB-EC"/>
</dbReference>
<dbReference type="SUPFAM" id="SSF53756">
    <property type="entry name" value="UDP-Glycosyltransferase/glycogen phosphorylase"/>
    <property type="match status" value="1"/>
</dbReference>
<evidence type="ECO:0000256" key="4">
    <source>
        <dbReference type="ARBA" id="ARBA00022676"/>
    </source>
</evidence>
<feature type="signal peptide" evidence="12">
    <location>
        <begin position="1"/>
        <end position="19"/>
    </location>
</feature>
<keyword evidence="8 11" id="KW-1133">Transmembrane helix</keyword>
<evidence type="ECO:0000256" key="9">
    <source>
        <dbReference type="ARBA" id="ARBA00023136"/>
    </source>
</evidence>
<dbReference type="FunFam" id="3.40.50.2000:FF:000038">
    <property type="entry name" value="UDP-GlucuronosylTransferase"/>
    <property type="match status" value="1"/>
</dbReference>
<comment type="subcellular location">
    <subcellularLocation>
        <location evidence="1">Membrane</location>
        <topology evidence="1">Single-pass membrane protein</topology>
    </subcellularLocation>
</comment>
<evidence type="ECO:0000256" key="8">
    <source>
        <dbReference type="ARBA" id="ARBA00022989"/>
    </source>
</evidence>
<dbReference type="SMR" id="O17756"/>
<comment type="catalytic activity">
    <reaction evidence="10">
        <text>glucuronate acceptor + UDP-alpha-D-glucuronate = acceptor beta-D-glucuronoside + UDP + H(+)</text>
        <dbReference type="Rhea" id="RHEA:21032"/>
        <dbReference type="ChEBI" id="CHEBI:15378"/>
        <dbReference type="ChEBI" id="CHEBI:58052"/>
        <dbReference type="ChEBI" id="CHEBI:58223"/>
        <dbReference type="ChEBI" id="CHEBI:132367"/>
        <dbReference type="ChEBI" id="CHEBI:132368"/>
        <dbReference type="EC" id="2.4.1.17"/>
    </reaction>
</comment>
<feature type="transmembrane region" description="Helical" evidence="11">
    <location>
        <begin position="503"/>
        <end position="528"/>
    </location>
</feature>
<keyword evidence="14" id="KW-1185">Reference proteome</keyword>
<dbReference type="ExpressionAtlas" id="O17756">
    <property type="expression patterns" value="baseline and differential"/>
</dbReference>
<dbReference type="PhylomeDB" id="O17756"/>
<keyword evidence="4" id="KW-0328">Glycosyltransferase</keyword>
<name>O17756_CAEEL</name>
<evidence type="ECO:0000313" key="14">
    <source>
        <dbReference type="Proteomes" id="UP000001940"/>
    </source>
</evidence>
<evidence type="ECO:0000256" key="6">
    <source>
        <dbReference type="ARBA" id="ARBA00022692"/>
    </source>
</evidence>
<protein>
    <recommendedName>
        <fullName evidence="3">glucuronosyltransferase</fullName>
        <ecNumber evidence="3">2.4.1.17</ecNumber>
    </recommendedName>
</protein>
<dbReference type="OrthoDB" id="5835829at2759"/>
<evidence type="ECO:0000256" key="7">
    <source>
        <dbReference type="ARBA" id="ARBA00022729"/>
    </source>
</evidence>
<dbReference type="GeneID" id="184052"/>
<dbReference type="UCSC" id="F01D4.1">
    <property type="organism name" value="c. elegans"/>
</dbReference>
<dbReference type="RefSeq" id="NP_001255488.1">
    <property type="nucleotide sequence ID" value="NM_001268559.3"/>
</dbReference>
<keyword evidence="6 11" id="KW-0812">Transmembrane</keyword>
<dbReference type="GO" id="GO:0016020">
    <property type="term" value="C:membrane"/>
    <property type="evidence" value="ECO:0007669"/>
    <property type="project" value="UniProtKB-SubCell"/>
</dbReference>
<dbReference type="HOGENOM" id="CLU_012949_1_4_1"/>
<organism evidence="13 14">
    <name type="scientific">Caenorhabditis elegans</name>
    <dbReference type="NCBI Taxonomy" id="6239"/>
    <lineage>
        <taxon>Eukaryota</taxon>
        <taxon>Metazoa</taxon>
        <taxon>Ecdysozoa</taxon>
        <taxon>Nematoda</taxon>
        <taxon>Chromadorea</taxon>
        <taxon>Rhabditida</taxon>
        <taxon>Rhabditina</taxon>
        <taxon>Rhabditomorpha</taxon>
        <taxon>Rhabditoidea</taxon>
        <taxon>Rhabditidae</taxon>
        <taxon>Peloderinae</taxon>
        <taxon>Caenorhabditis</taxon>
    </lineage>
</organism>
<keyword evidence="5" id="KW-0808">Transferase</keyword>
<comment type="similarity">
    <text evidence="2">Belongs to the UDP-glycosyltransferase family.</text>
</comment>
<evidence type="ECO:0000256" key="11">
    <source>
        <dbReference type="SAM" id="Phobius"/>
    </source>
</evidence>
<sequence length="540" mass="61733">MNYIYYLFLFLTVRVFCDSQDSDIQGKKVLIFLPVSGYSHVKFLSTVANILQDEGYNVTLLLPLIDITLNNTNIPIVKKIKHRINLDIHPGVMRTIIKMGGMASRRQTWTMGSGIYGFDGISHLLSDLYSNICDNIFHMPGLLDRLKAEKYEMGMSEPFFVCGFALFDHLGIDKIISVDSHIGLEGPKIAHGFPVTSSYLPAAFSESSDHMSFVERTRSLYETYLNRKFARLIHNKEIDAMKGVYKGKSTWEELMRLPAYMFTNSNPILDFPYPRPSKFIEIGGIAADEKKHDEVLPESYDHILNLRNRTVLISFGSNAKSIFMPDHMRRSLIIALGMMPDITFIWKYENSSIDIVKEFDPTIKNIVQVDWMPQQALLADPRLDLFVTHGGMASTNEIAFSGKPAVMVPVFGDQTRNSRMLERHGGVLMLRKENLEYPEIVIETILSVLNDPSYAERAQQLATLLRNHPESPKQVFLKYFNFVARFGKPTGIDSNSINVDFIAYYYLDLIAFLLIVAYFAKFLVSHVYSYFCYLRKEKAE</sequence>
<dbReference type="WormBase" id="F01D4.1a">
    <property type="protein sequence ID" value="CE38497"/>
    <property type="gene ID" value="WBGene00008485"/>
    <property type="gene designation" value="ugt-43"/>
</dbReference>
<feature type="chain" id="PRO_5004157469" description="glucuronosyltransferase" evidence="12">
    <location>
        <begin position="20"/>
        <end position="540"/>
    </location>
</feature>
<evidence type="ECO:0000256" key="10">
    <source>
        <dbReference type="ARBA" id="ARBA00047475"/>
    </source>
</evidence>
<dbReference type="AlphaFoldDB" id="O17756"/>
<dbReference type="CAZy" id="GT1">
    <property type="family name" value="Glycosyltransferase Family 1"/>
</dbReference>
<dbReference type="Proteomes" id="UP000001940">
    <property type="component" value="Chromosome IV"/>
</dbReference>
<dbReference type="PANTHER" id="PTHR48043">
    <property type="entry name" value="EG:EG0003.4 PROTEIN-RELATED"/>
    <property type="match status" value="1"/>
</dbReference>
<dbReference type="CDD" id="cd03784">
    <property type="entry name" value="GT1_Gtf-like"/>
    <property type="match status" value="1"/>
</dbReference>
<evidence type="ECO:0000256" key="2">
    <source>
        <dbReference type="ARBA" id="ARBA00009995"/>
    </source>
</evidence>
<dbReference type="Pfam" id="PF00201">
    <property type="entry name" value="UDPGT"/>
    <property type="match status" value="1"/>
</dbReference>
<proteinExistence type="inferred from homology"/>
<reference evidence="13 14" key="1">
    <citation type="journal article" date="1998" name="Science">
        <title>Genome sequence of the nematode C. elegans: a platform for investigating biology.</title>
        <authorList>
            <consortium name="The C. elegans sequencing consortium"/>
            <person name="Sulson J.E."/>
            <person name="Waterston R."/>
        </authorList>
    </citation>
    <scope>NUCLEOTIDE SEQUENCE [LARGE SCALE GENOMIC DNA]</scope>
    <source>
        <strain evidence="13 14">Bristol N2</strain>
    </source>
</reference>
<evidence type="ECO:0000256" key="1">
    <source>
        <dbReference type="ARBA" id="ARBA00004167"/>
    </source>
</evidence>
<dbReference type="EC" id="2.4.1.17" evidence="3"/>
<evidence type="ECO:0000256" key="12">
    <source>
        <dbReference type="SAM" id="SignalP"/>
    </source>
</evidence>
<dbReference type="InterPro" id="IPR002213">
    <property type="entry name" value="UDP_glucos_trans"/>
</dbReference>
<dbReference type="CTD" id="184052"/>